<dbReference type="GO" id="GO:0008643">
    <property type="term" value="P:carbohydrate transport"/>
    <property type="evidence" value="ECO:0007669"/>
    <property type="project" value="InterPro"/>
</dbReference>
<feature type="transmembrane region" description="Helical" evidence="2">
    <location>
        <begin position="230"/>
        <end position="251"/>
    </location>
</feature>
<feature type="transmembrane region" description="Helical" evidence="2">
    <location>
        <begin position="78"/>
        <end position="95"/>
    </location>
</feature>
<dbReference type="Gene3D" id="1.20.1250.20">
    <property type="entry name" value="MFS general substrate transporter like domains"/>
    <property type="match status" value="2"/>
</dbReference>
<dbReference type="PANTHER" id="PTHR11328">
    <property type="entry name" value="MAJOR FACILITATOR SUPERFAMILY DOMAIN-CONTAINING PROTEIN"/>
    <property type="match status" value="1"/>
</dbReference>
<comment type="similarity">
    <text evidence="1">Belongs to the sodium:galactoside symporter (TC 2.A.2) family.</text>
</comment>
<evidence type="ECO:0000256" key="2">
    <source>
        <dbReference type="SAM" id="Phobius"/>
    </source>
</evidence>
<gene>
    <name evidence="3" type="ORF">FBQ74_01055</name>
</gene>
<organism evidence="3 4">
    <name type="scientific">Salinimonas iocasae</name>
    <dbReference type="NCBI Taxonomy" id="2572577"/>
    <lineage>
        <taxon>Bacteria</taxon>
        <taxon>Pseudomonadati</taxon>
        <taxon>Pseudomonadota</taxon>
        <taxon>Gammaproteobacteria</taxon>
        <taxon>Alteromonadales</taxon>
        <taxon>Alteromonadaceae</taxon>
        <taxon>Alteromonas/Salinimonas group</taxon>
        <taxon>Salinimonas</taxon>
    </lineage>
</organism>
<evidence type="ECO:0000313" key="4">
    <source>
        <dbReference type="Proteomes" id="UP000304912"/>
    </source>
</evidence>
<proteinExistence type="inferred from homology"/>
<name>A0A5B7YHW3_9ALTE</name>
<accession>A0A5B7YHW3</accession>
<dbReference type="GO" id="GO:0005886">
    <property type="term" value="C:plasma membrane"/>
    <property type="evidence" value="ECO:0007669"/>
    <property type="project" value="TreeGrafter"/>
</dbReference>
<dbReference type="SUPFAM" id="SSF103473">
    <property type="entry name" value="MFS general substrate transporter"/>
    <property type="match status" value="1"/>
</dbReference>
<evidence type="ECO:0000256" key="1">
    <source>
        <dbReference type="ARBA" id="ARBA00009617"/>
    </source>
</evidence>
<protein>
    <submittedName>
        <fullName evidence="3">MFS transporter</fullName>
    </submittedName>
</protein>
<feature type="transmembrane region" description="Helical" evidence="2">
    <location>
        <begin position="107"/>
        <end position="125"/>
    </location>
</feature>
<dbReference type="Proteomes" id="UP000304912">
    <property type="component" value="Chromosome"/>
</dbReference>
<reference evidence="3 4" key="1">
    <citation type="submission" date="2019-04" db="EMBL/GenBank/DDBJ databases">
        <title>Salinimonas iocasae sp. nov., a halophilic bacterium isolated from the outer tube casing of tubeworms in Okinawa Trough.</title>
        <authorList>
            <person name="Zhang H."/>
            <person name="Wang H."/>
            <person name="Li C."/>
        </authorList>
    </citation>
    <scope>NUCLEOTIDE SEQUENCE [LARGE SCALE GENOMIC DNA]</scope>
    <source>
        <strain evidence="3 4">KX18D6</strain>
    </source>
</reference>
<dbReference type="CDD" id="cd17332">
    <property type="entry name" value="MFS_MelB_like"/>
    <property type="match status" value="1"/>
</dbReference>
<evidence type="ECO:0000313" key="3">
    <source>
        <dbReference type="EMBL" id="QCZ95115.1"/>
    </source>
</evidence>
<dbReference type="GO" id="GO:0006814">
    <property type="term" value="P:sodium ion transport"/>
    <property type="evidence" value="ECO:0007669"/>
    <property type="project" value="InterPro"/>
</dbReference>
<dbReference type="InterPro" id="IPR036259">
    <property type="entry name" value="MFS_trans_sf"/>
</dbReference>
<feature type="transmembrane region" description="Helical" evidence="2">
    <location>
        <begin position="294"/>
        <end position="313"/>
    </location>
</feature>
<keyword evidence="2" id="KW-1133">Transmembrane helix</keyword>
<dbReference type="EMBL" id="CP039852">
    <property type="protein sequence ID" value="QCZ95115.1"/>
    <property type="molecule type" value="Genomic_DNA"/>
</dbReference>
<dbReference type="NCBIfam" id="TIGR00792">
    <property type="entry name" value="gph"/>
    <property type="match status" value="1"/>
</dbReference>
<dbReference type="OrthoDB" id="181905at2"/>
<dbReference type="RefSeq" id="WP_139757843.1">
    <property type="nucleotide sequence ID" value="NZ_CP039852.1"/>
</dbReference>
<feature type="transmembrane region" description="Helical" evidence="2">
    <location>
        <begin position="179"/>
        <end position="199"/>
    </location>
</feature>
<feature type="transmembrane region" description="Helical" evidence="2">
    <location>
        <begin position="397"/>
        <end position="420"/>
    </location>
</feature>
<dbReference type="GO" id="GO:0015293">
    <property type="term" value="F:symporter activity"/>
    <property type="evidence" value="ECO:0007669"/>
    <property type="project" value="InterPro"/>
</dbReference>
<keyword evidence="2" id="KW-0472">Membrane</keyword>
<dbReference type="KEGG" id="salk:FBQ74_01055"/>
<keyword evidence="4" id="KW-1185">Reference proteome</keyword>
<dbReference type="AlphaFoldDB" id="A0A5B7YHW3"/>
<dbReference type="InterPro" id="IPR001927">
    <property type="entry name" value="Na/Gal_symport"/>
</dbReference>
<sequence>MVSAREKIAYGLGDTASNFIFQSVMLFLTFYYTDVVGIPAAAVGTMFLVIRVMDAITDPLMGSLADATRTRWGAYRPYLMWLALPFALASVLAFTSPEGLNDSGKLVYAYATYAFLMLTYTAINIPYSALGGVMSAQASERVSIQAYRFVFAMVGGLIVTAFMLPLVDLLGQGDTARGYQLTMLLMGTVGMVLFLLCFAGTRERVKPAEPNMPSLTKQIRLLWRNDQCRILCAVAMLVLTGVALRNTMAIYYVKYALGLPELVTPFITAGMLGSIVGCALAIKCSQKIGKVRLYIWLQVASALICLSNFFIPLDAPNAAITLQFIWGLVFQMSTPLLWAKIADVVDYGEFKTGVRMTGVTYSTVVFFIKVGLATGGALAGWLLALYNYQPGISNTQVAQGIIMSFCLGPALASLAVAYLMRGYALNNNRLDEIQQKLASGAQSPYPERPVSHSHD</sequence>
<feature type="transmembrane region" description="Helical" evidence="2">
    <location>
        <begin position="38"/>
        <end position="57"/>
    </location>
</feature>
<feature type="transmembrane region" description="Helical" evidence="2">
    <location>
        <begin position="146"/>
        <end position="167"/>
    </location>
</feature>
<feature type="transmembrane region" description="Helical" evidence="2">
    <location>
        <begin position="359"/>
        <end position="385"/>
    </location>
</feature>
<feature type="transmembrane region" description="Helical" evidence="2">
    <location>
        <begin position="263"/>
        <end position="282"/>
    </location>
</feature>
<dbReference type="InterPro" id="IPR039672">
    <property type="entry name" value="MFS_2"/>
</dbReference>
<dbReference type="PANTHER" id="PTHR11328:SF24">
    <property type="entry name" value="MAJOR FACILITATOR SUPERFAMILY (MFS) PROFILE DOMAIN-CONTAINING PROTEIN"/>
    <property type="match status" value="1"/>
</dbReference>
<keyword evidence="2" id="KW-0812">Transmembrane</keyword>
<dbReference type="Pfam" id="PF13347">
    <property type="entry name" value="MFS_2"/>
    <property type="match status" value="1"/>
</dbReference>
<feature type="transmembrane region" description="Helical" evidence="2">
    <location>
        <begin position="319"/>
        <end position="338"/>
    </location>
</feature>